<sequence length="103" mass="11899">MHLHYQVQNNTAKSMDNLLEGPDTTELVPRNRRAVLFRIIFAVDWITPLVALGHEMTGVEQKLQINCISKSEVLGEGWGEIKKMYFFLRIFAVVLDNNQFAFM</sequence>
<evidence type="ECO:0000313" key="2">
    <source>
        <dbReference type="Proteomes" id="UP001445076"/>
    </source>
</evidence>
<reference evidence="1 2" key="1">
    <citation type="journal article" date="2024" name="BMC Genomics">
        <title>Genome assembly of redclaw crayfish (Cherax quadricarinatus) provides insights into its immune adaptation and hypoxia tolerance.</title>
        <authorList>
            <person name="Liu Z."/>
            <person name="Zheng J."/>
            <person name="Li H."/>
            <person name="Fang K."/>
            <person name="Wang S."/>
            <person name="He J."/>
            <person name="Zhou D."/>
            <person name="Weng S."/>
            <person name="Chi M."/>
            <person name="Gu Z."/>
            <person name="He J."/>
            <person name="Li F."/>
            <person name="Wang M."/>
        </authorList>
    </citation>
    <scope>NUCLEOTIDE SEQUENCE [LARGE SCALE GENOMIC DNA]</scope>
    <source>
        <strain evidence="1">ZL_2023a</strain>
    </source>
</reference>
<name>A0AAW0VP28_CHEQU</name>
<keyword evidence="2" id="KW-1185">Reference proteome</keyword>
<evidence type="ECO:0000313" key="1">
    <source>
        <dbReference type="EMBL" id="KAK8718712.1"/>
    </source>
</evidence>
<proteinExistence type="predicted"/>
<dbReference type="EMBL" id="JARKIK010004484">
    <property type="protein sequence ID" value="KAK8718712.1"/>
    <property type="molecule type" value="Genomic_DNA"/>
</dbReference>
<dbReference type="AlphaFoldDB" id="A0AAW0VP28"/>
<comment type="caution">
    <text evidence="1">The sequence shown here is derived from an EMBL/GenBank/DDBJ whole genome shotgun (WGS) entry which is preliminary data.</text>
</comment>
<protein>
    <submittedName>
        <fullName evidence="1">Uncharacterized protein</fullName>
    </submittedName>
</protein>
<accession>A0AAW0VP28</accession>
<gene>
    <name evidence="1" type="ORF">OTU49_014526</name>
</gene>
<organism evidence="1 2">
    <name type="scientific">Cherax quadricarinatus</name>
    <name type="common">Australian red claw crayfish</name>
    <dbReference type="NCBI Taxonomy" id="27406"/>
    <lineage>
        <taxon>Eukaryota</taxon>
        <taxon>Metazoa</taxon>
        <taxon>Ecdysozoa</taxon>
        <taxon>Arthropoda</taxon>
        <taxon>Crustacea</taxon>
        <taxon>Multicrustacea</taxon>
        <taxon>Malacostraca</taxon>
        <taxon>Eumalacostraca</taxon>
        <taxon>Eucarida</taxon>
        <taxon>Decapoda</taxon>
        <taxon>Pleocyemata</taxon>
        <taxon>Astacidea</taxon>
        <taxon>Parastacoidea</taxon>
        <taxon>Parastacidae</taxon>
        <taxon>Cherax</taxon>
    </lineage>
</organism>
<dbReference type="Proteomes" id="UP001445076">
    <property type="component" value="Unassembled WGS sequence"/>
</dbReference>